<comment type="similarity">
    <text evidence="6">Belongs to the LpqB lipoprotein family.</text>
</comment>
<name>A0ABY7UHW9_9CORY</name>
<evidence type="ECO:0000256" key="4">
    <source>
        <dbReference type="ARBA" id="ARBA00023139"/>
    </source>
</evidence>
<evidence type="ECO:0000313" key="9">
    <source>
        <dbReference type="EMBL" id="WCZ38196.1"/>
    </source>
</evidence>
<feature type="domain" description="GerMN" evidence="8">
    <location>
        <begin position="201"/>
        <end position="284"/>
    </location>
</feature>
<dbReference type="InterPro" id="IPR023959">
    <property type="entry name" value="LpqB"/>
</dbReference>
<evidence type="ECO:0000256" key="6">
    <source>
        <dbReference type="HAMAP-Rule" id="MF_01373"/>
    </source>
</evidence>
<dbReference type="InterPro" id="IPR059026">
    <property type="entry name" value="LpqB_N"/>
</dbReference>
<keyword evidence="3" id="KW-0472">Membrane</keyword>
<dbReference type="NCBIfam" id="NF010141">
    <property type="entry name" value="PRK13616.1"/>
    <property type="match status" value="1"/>
</dbReference>
<keyword evidence="10" id="KW-1185">Reference proteome</keyword>
<proteinExistence type="inferred from homology"/>
<dbReference type="Pfam" id="PF25976">
    <property type="entry name" value="LpqB_N"/>
    <property type="match status" value="1"/>
</dbReference>
<dbReference type="RefSeq" id="WP_042405989.1">
    <property type="nucleotide sequence ID" value="NZ_CBYN010000025.1"/>
</dbReference>
<evidence type="ECO:0000256" key="2">
    <source>
        <dbReference type="ARBA" id="ARBA00022729"/>
    </source>
</evidence>
<dbReference type="Pfam" id="PF10646">
    <property type="entry name" value="Germane"/>
    <property type="match status" value="1"/>
</dbReference>
<dbReference type="InterPro" id="IPR018910">
    <property type="entry name" value="LpqB_C"/>
</dbReference>
<evidence type="ECO:0000313" key="10">
    <source>
        <dbReference type="Proteomes" id="UP001218071"/>
    </source>
</evidence>
<keyword evidence="1" id="KW-1003">Cell membrane</keyword>
<gene>
    <name evidence="6 9" type="primary">lpqB</name>
    <name evidence="9" type="ORF">CJEDD_02875</name>
</gene>
<organism evidence="9 10">
    <name type="scientific">Corynebacterium jeddahense</name>
    <dbReference type="NCBI Taxonomy" id="1414719"/>
    <lineage>
        <taxon>Bacteria</taxon>
        <taxon>Bacillati</taxon>
        <taxon>Actinomycetota</taxon>
        <taxon>Actinomycetes</taxon>
        <taxon>Mycobacteriales</taxon>
        <taxon>Corynebacteriaceae</taxon>
        <taxon>Corynebacterium</taxon>
    </lineage>
</organism>
<reference evidence="9 10" key="1">
    <citation type="submission" date="2020-10" db="EMBL/GenBank/DDBJ databases">
        <title>Complete genome sequence of Corynebacterium jeddahense DSM 45997, type strain of Corynebacterium jeddahense.</title>
        <authorList>
            <person name="Busche T."/>
            <person name="Kalinowski J."/>
            <person name="Ruckert C."/>
        </authorList>
    </citation>
    <scope>NUCLEOTIDE SEQUENCE [LARGE SCALE GENOMIC DNA]</scope>
    <source>
        <strain evidence="9 10">DSM 45997</strain>
    </source>
</reference>
<protein>
    <recommendedName>
        <fullName evidence="6">Lipoprotein LpqB</fullName>
    </recommendedName>
</protein>
<sequence>MNVRKKVLAVVLAVTAGPAAGCASLPTNSAPHVLRSFTPEESEASAPRPVDGQEPDLLLRGFYAASARPDGNYEAARSYLTDAAASAWNPEEEKLVVDSIGMTTLPGSTVGKRSFAVHGKVVGTLRQGGAYTPERGTYEATIELDMVDGQWRISSLPAGVVMERTELRNQYQPYNLYFFDDEDRELVTDRRWVHSARETLASDLIALVMEGPSERLRSALTGVLPSSAAFTGVRDGAYTFTGFGGVPQDERTRFAAQVVWTLATAGVTGPYRLTADGEPLIDGTDTLDTDDFVDVSPLVESVGETMLYALSDGKVVRVGDRSAQPVEGELGKSTDAASADITNTGEWAAVFGRPDDGVDDVFRVGRFGGREAEVMRAGTFTRPSFESDAGAVWTVADGKRILRTVQSAATGDLTTSEVKAELPDGVDGKISVLRLSRTGTRVVMVIDGCLYTGIVRRATSGERSIVNVYEYAQELGGSVVAADWRPDGSFIVGTSSSTPVMRVEQDGSSMTAQSSGNISAPVVAVAASPNTLYVTDANALLQVPTSGADNPIWREVPGLEGVRALPIAAR</sequence>
<keyword evidence="5 9" id="KW-0449">Lipoprotein</keyword>
<comment type="subcellular location">
    <subcellularLocation>
        <location evidence="6">Cell membrane</location>
        <topology evidence="6">Lipid-anchor</topology>
    </subcellularLocation>
</comment>
<dbReference type="HAMAP" id="MF_01373">
    <property type="entry name" value="LpqB_lipoprot"/>
    <property type="match status" value="1"/>
</dbReference>
<dbReference type="SUPFAM" id="SSF69304">
    <property type="entry name" value="Tricorn protease N-terminal domain"/>
    <property type="match status" value="1"/>
</dbReference>
<feature type="chain" id="PRO_5045307789" description="Lipoprotein LpqB" evidence="7">
    <location>
        <begin position="24"/>
        <end position="570"/>
    </location>
</feature>
<dbReference type="SMART" id="SM00909">
    <property type="entry name" value="Germane"/>
    <property type="match status" value="1"/>
</dbReference>
<feature type="signal peptide" evidence="7">
    <location>
        <begin position="1"/>
        <end position="23"/>
    </location>
</feature>
<evidence type="ECO:0000259" key="8">
    <source>
        <dbReference type="SMART" id="SM00909"/>
    </source>
</evidence>
<dbReference type="InterPro" id="IPR019606">
    <property type="entry name" value="GerMN"/>
</dbReference>
<keyword evidence="2 7" id="KW-0732">Signal</keyword>
<evidence type="ECO:0000256" key="5">
    <source>
        <dbReference type="ARBA" id="ARBA00023288"/>
    </source>
</evidence>
<evidence type="ECO:0000256" key="3">
    <source>
        <dbReference type="ARBA" id="ARBA00023136"/>
    </source>
</evidence>
<accession>A0ABY7UHW9</accession>
<dbReference type="Pfam" id="PF10647">
    <property type="entry name" value="Gmad1"/>
    <property type="match status" value="1"/>
</dbReference>
<dbReference type="Proteomes" id="UP001218071">
    <property type="component" value="Chromosome"/>
</dbReference>
<evidence type="ECO:0000256" key="1">
    <source>
        <dbReference type="ARBA" id="ARBA00022475"/>
    </source>
</evidence>
<dbReference type="EMBL" id="CP063194">
    <property type="protein sequence ID" value="WCZ38196.1"/>
    <property type="molecule type" value="Genomic_DNA"/>
</dbReference>
<keyword evidence="4" id="KW-0564">Palmitate</keyword>
<evidence type="ECO:0000256" key="7">
    <source>
        <dbReference type="SAM" id="SignalP"/>
    </source>
</evidence>